<name>A0A2N9LMB2_9BACT</name>
<dbReference type="AlphaFoldDB" id="A0A2N9LMB2"/>
<reference evidence="2" key="1">
    <citation type="submission" date="2018-02" db="EMBL/GenBank/DDBJ databases">
        <authorList>
            <person name="Hausmann B."/>
        </authorList>
    </citation>
    <scope>NUCLEOTIDE SEQUENCE [LARGE SCALE GENOMIC DNA]</scope>
    <source>
        <strain evidence="2">Peat soil MAG SbA5</strain>
    </source>
</reference>
<proteinExistence type="predicted"/>
<protein>
    <submittedName>
        <fullName evidence="1">Uncharacterized protein</fullName>
    </submittedName>
</protein>
<organism evidence="1 2">
    <name type="scientific">Candidatus Sulfuritelmatomonas gaucii</name>
    <dbReference type="NCBI Taxonomy" id="2043161"/>
    <lineage>
        <taxon>Bacteria</taxon>
        <taxon>Pseudomonadati</taxon>
        <taxon>Acidobacteriota</taxon>
        <taxon>Terriglobia</taxon>
        <taxon>Terriglobales</taxon>
        <taxon>Acidobacteriaceae</taxon>
        <taxon>Candidatus Sulfuritelmatomonas</taxon>
    </lineage>
</organism>
<accession>A0A2N9LMB2</accession>
<evidence type="ECO:0000313" key="1">
    <source>
        <dbReference type="EMBL" id="SPE24401.1"/>
    </source>
</evidence>
<dbReference type="Proteomes" id="UP000239735">
    <property type="component" value="Unassembled WGS sequence"/>
</dbReference>
<gene>
    <name evidence="1" type="ORF">SBA5_450058</name>
</gene>
<dbReference type="EMBL" id="OKRB01000103">
    <property type="protein sequence ID" value="SPE24401.1"/>
    <property type="molecule type" value="Genomic_DNA"/>
</dbReference>
<evidence type="ECO:0000313" key="2">
    <source>
        <dbReference type="Proteomes" id="UP000239735"/>
    </source>
</evidence>
<sequence>MFTAPAFRIAAPLGTLHSLPHRFSNSRNHSWHRTALLSSALPLFSALLPPTAASTAARAQEPPYFVTYSQVLEEPGNLEIAQRGLTGSPKDSNAFYNSTLELEYGAKAWWTTELYLQGQATAKDSAIFTGFRWENRFRVLPTERWINPVLYLEYEDVNGADKSVLEVTGHDSIADFQERNADSRGDISRTIEGKLILSSEPKGWDVSENWIMEKNMMGGAWEFGYALGASRPLAFTGGSRECTFCRQNFSAGAELYGGLATVHDFGLHHTSHCAGPTMFFNLPHGPTLGFSPQFGLSSNSAGILWRVTASYEVQQFRDLFRSKKAR</sequence>